<name>A0A9R1XV09_LACSA</name>
<gene>
    <name evidence="2" type="ORF">LSAT_V11C200067920</name>
</gene>
<feature type="domain" description="Tf2-1-like SH3-like" evidence="1">
    <location>
        <begin position="79"/>
        <end position="140"/>
    </location>
</feature>
<dbReference type="Proteomes" id="UP000235145">
    <property type="component" value="Unassembled WGS sequence"/>
</dbReference>
<evidence type="ECO:0000259" key="1">
    <source>
        <dbReference type="Pfam" id="PF24626"/>
    </source>
</evidence>
<accession>A0A9R1XV09</accession>
<dbReference type="Pfam" id="PF24626">
    <property type="entry name" value="SH3_Tf2-1"/>
    <property type="match status" value="1"/>
</dbReference>
<evidence type="ECO:0000313" key="3">
    <source>
        <dbReference type="Proteomes" id="UP000235145"/>
    </source>
</evidence>
<dbReference type="PANTHER" id="PTHR35046">
    <property type="entry name" value="ZINC KNUCKLE (CCHC-TYPE) FAMILY PROTEIN"/>
    <property type="match status" value="1"/>
</dbReference>
<reference evidence="2 3" key="1">
    <citation type="journal article" date="2017" name="Nat. Commun.">
        <title>Genome assembly with in vitro proximity ligation data and whole-genome triplication in lettuce.</title>
        <authorList>
            <person name="Reyes-Chin-Wo S."/>
            <person name="Wang Z."/>
            <person name="Yang X."/>
            <person name="Kozik A."/>
            <person name="Arikit S."/>
            <person name="Song C."/>
            <person name="Xia L."/>
            <person name="Froenicke L."/>
            <person name="Lavelle D.O."/>
            <person name="Truco M.J."/>
            <person name="Xia R."/>
            <person name="Zhu S."/>
            <person name="Xu C."/>
            <person name="Xu H."/>
            <person name="Xu X."/>
            <person name="Cox K."/>
            <person name="Korf I."/>
            <person name="Meyers B.C."/>
            <person name="Michelmore R.W."/>
        </authorList>
    </citation>
    <scope>NUCLEOTIDE SEQUENCE [LARGE SCALE GENOMIC DNA]</scope>
    <source>
        <strain evidence="3">cv. Salinas</strain>
        <tissue evidence="2">Seedlings</tissue>
    </source>
</reference>
<comment type="caution">
    <text evidence="2">The sequence shown here is derived from an EMBL/GenBank/DDBJ whole genome shotgun (WGS) entry which is preliminary data.</text>
</comment>
<protein>
    <recommendedName>
        <fullName evidence="1">Tf2-1-like SH3-like domain-containing protein</fullName>
    </recommendedName>
</protein>
<organism evidence="2 3">
    <name type="scientific">Lactuca sativa</name>
    <name type="common">Garden lettuce</name>
    <dbReference type="NCBI Taxonomy" id="4236"/>
    <lineage>
        <taxon>Eukaryota</taxon>
        <taxon>Viridiplantae</taxon>
        <taxon>Streptophyta</taxon>
        <taxon>Embryophyta</taxon>
        <taxon>Tracheophyta</taxon>
        <taxon>Spermatophyta</taxon>
        <taxon>Magnoliopsida</taxon>
        <taxon>eudicotyledons</taxon>
        <taxon>Gunneridae</taxon>
        <taxon>Pentapetalae</taxon>
        <taxon>asterids</taxon>
        <taxon>campanulids</taxon>
        <taxon>Asterales</taxon>
        <taxon>Asteraceae</taxon>
        <taxon>Cichorioideae</taxon>
        <taxon>Cichorieae</taxon>
        <taxon>Lactucinae</taxon>
        <taxon>Lactuca</taxon>
    </lineage>
</organism>
<dbReference type="InterPro" id="IPR056924">
    <property type="entry name" value="SH3_Tf2-1"/>
</dbReference>
<dbReference type="AlphaFoldDB" id="A0A9R1XV09"/>
<dbReference type="EMBL" id="NBSK02000002">
    <property type="protein sequence ID" value="KAJ0222529.1"/>
    <property type="molecule type" value="Genomic_DNA"/>
</dbReference>
<proteinExistence type="predicted"/>
<dbReference type="PANTHER" id="PTHR35046:SF26">
    <property type="entry name" value="RNA-DIRECTED DNA POLYMERASE"/>
    <property type="match status" value="1"/>
</dbReference>
<evidence type="ECO:0000313" key="2">
    <source>
        <dbReference type="EMBL" id="KAJ0222529.1"/>
    </source>
</evidence>
<keyword evidence="3" id="KW-1185">Reference proteome</keyword>
<sequence length="161" mass="18678">MVNRFIGKSPFKVVYQSQPKHALDLVHMPKLSGHSLVVENLTTKVETIQTEVKQRLVAYNAKYKEARDKHQREKAFEVGDLVMVHLRKERFPVGTYNKLKMKWIGPCNVFRKINDNAYVIDLPKSYSISSTFNMADLTEFRSDPLYPDAHSRTRSFSTRGE</sequence>